<dbReference type="AlphaFoldDB" id="A0A1B6PBF0"/>
<evidence type="ECO:0000313" key="1">
    <source>
        <dbReference type="EMBL" id="KXG23054.1"/>
    </source>
</evidence>
<dbReference type="InParanoid" id="A0A1B6PBF0"/>
<dbReference type="EMBL" id="CM000767">
    <property type="protein sequence ID" value="KXG23054.1"/>
    <property type="molecule type" value="Genomic_DNA"/>
</dbReference>
<protein>
    <submittedName>
        <fullName evidence="1">Uncharacterized protein</fullName>
    </submittedName>
</protein>
<keyword evidence="2" id="KW-1185">Reference proteome</keyword>
<dbReference type="Gramene" id="KXG23054">
    <property type="protein sequence ID" value="KXG23054"/>
    <property type="gene ID" value="SORBI_3008G050200"/>
</dbReference>
<proteinExistence type="predicted"/>
<reference evidence="1 2" key="1">
    <citation type="journal article" date="2009" name="Nature">
        <title>The Sorghum bicolor genome and the diversification of grasses.</title>
        <authorList>
            <person name="Paterson A.H."/>
            <person name="Bowers J.E."/>
            <person name="Bruggmann R."/>
            <person name="Dubchak I."/>
            <person name="Grimwood J."/>
            <person name="Gundlach H."/>
            <person name="Haberer G."/>
            <person name="Hellsten U."/>
            <person name="Mitros T."/>
            <person name="Poliakov A."/>
            <person name="Schmutz J."/>
            <person name="Spannagl M."/>
            <person name="Tang H."/>
            <person name="Wang X."/>
            <person name="Wicker T."/>
            <person name="Bharti A.K."/>
            <person name="Chapman J."/>
            <person name="Feltus F.A."/>
            <person name="Gowik U."/>
            <person name="Grigoriev I.V."/>
            <person name="Lyons E."/>
            <person name="Maher C.A."/>
            <person name="Martis M."/>
            <person name="Narechania A."/>
            <person name="Otillar R.P."/>
            <person name="Penning B.W."/>
            <person name="Salamov A.A."/>
            <person name="Wang Y."/>
            <person name="Zhang L."/>
            <person name="Carpita N.C."/>
            <person name="Freeling M."/>
            <person name="Gingle A.R."/>
            <person name="Hash C.T."/>
            <person name="Keller B."/>
            <person name="Klein P."/>
            <person name="Kresovich S."/>
            <person name="McCann M.C."/>
            <person name="Ming R."/>
            <person name="Peterson D.G."/>
            <person name="Mehboob-ur-Rahman"/>
            <person name="Ware D."/>
            <person name="Westhoff P."/>
            <person name="Mayer K.F."/>
            <person name="Messing J."/>
            <person name="Rokhsar D.S."/>
        </authorList>
    </citation>
    <scope>NUCLEOTIDE SEQUENCE [LARGE SCALE GENOMIC DNA]</scope>
    <source>
        <strain evidence="2">cv. BTx623</strain>
    </source>
</reference>
<reference evidence="2" key="2">
    <citation type="journal article" date="2018" name="Plant J.">
        <title>The Sorghum bicolor reference genome: improved assembly, gene annotations, a transcriptome atlas, and signatures of genome organization.</title>
        <authorList>
            <person name="McCormick R.F."/>
            <person name="Truong S.K."/>
            <person name="Sreedasyam A."/>
            <person name="Jenkins J."/>
            <person name="Shu S."/>
            <person name="Sims D."/>
            <person name="Kennedy M."/>
            <person name="Amirebrahimi M."/>
            <person name="Weers B.D."/>
            <person name="McKinley B."/>
            <person name="Mattison A."/>
            <person name="Morishige D.T."/>
            <person name="Grimwood J."/>
            <person name="Schmutz J."/>
            <person name="Mullet J.E."/>
        </authorList>
    </citation>
    <scope>NUCLEOTIDE SEQUENCE [LARGE SCALE GENOMIC DNA]</scope>
    <source>
        <strain evidence="2">cv. BTx623</strain>
    </source>
</reference>
<gene>
    <name evidence="1" type="ORF">SORBI_3008G050200</name>
</gene>
<accession>A0A1B6PBF0</accession>
<evidence type="ECO:0000313" key="2">
    <source>
        <dbReference type="Proteomes" id="UP000000768"/>
    </source>
</evidence>
<sequence>MTAAPPRVGAPAPRVWAKGMAAARPVWQSDRRQVLRVICGPAPLTPTSSSSSSVPRLTIRLGLPGSESSDCNRDYCEDV</sequence>
<dbReference type="Proteomes" id="UP000000768">
    <property type="component" value="Chromosome 8"/>
</dbReference>
<name>A0A1B6PBF0_SORBI</name>
<organism evidence="1 2">
    <name type="scientific">Sorghum bicolor</name>
    <name type="common">Sorghum</name>
    <name type="synonym">Sorghum vulgare</name>
    <dbReference type="NCBI Taxonomy" id="4558"/>
    <lineage>
        <taxon>Eukaryota</taxon>
        <taxon>Viridiplantae</taxon>
        <taxon>Streptophyta</taxon>
        <taxon>Embryophyta</taxon>
        <taxon>Tracheophyta</taxon>
        <taxon>Spermatophyta</taxon>
        <taxon>Magnoliopsida</taxon>
        <taxon>Liliopsida</taxon>
        <taxon>Poales</taxon>
        <taxon>Poaceae</taxon>
        <taxon>PACMAD clade</taxon>
        <taxon>Panicoideae</taxon>
        <taxon>Andropogonodae</taxon>
        <taxon>Andropogoneae</taxon>
        <taxon>Sorghinae</taxon>
        <taxon>Sorghum</taxon>
    </lineage>
</organism>